<dbReference type="PANTHER" id="PTHR11827">
    <property type="entry name" value="SOLUTE CARRIER FAMILY 12, CATION COTRANSPORTERS"/>
    <property type="match status" value="1"/>
</dbReference>
<keyword evidence="11" id="KW-1185">Reference proteome</keyword>
<keyword evidence="3" id="KW-0813">Transport</keyword>
<dbReference type="FunFam" id="1.20.1740.10:FF:000013">
    <property type="entry name" value="Solute carrier family 12 member"/>
    <property type="match status" value="1"/>
</dbReference>
<dbReference type="AlphaFoldDB" id="A0A1V9YPM9"/>
<feature type="transmembrane region" description="Helical" evidence="7">
    <location>
        <begin position="261"/>
        <end position="280"/>
    </location>
</feature>
<comment type="subcellular location">
    <subcellularLocation>
        <location evidence="1">Membrane</location>
        <topology evidence="1">Multi-pass membrane protein</topology>
    </subcellularLocation>
</comment>
<feature type="domain" description="SLC12A transporter C-terminal" evidence="9">
    <location>
        <begin position="549"/>
        <end position="663"/>
    </location>
</feature>
<reference evidence="10 11" key="1">
    <citation type="journal article" date="2014" name="Genome Biol. Evol.">
        <title>The secreted proteins of Achlya hypogyna and Thraustotheca clavata identify the ancestral oomycete secretome and reveal gene acquisitions by horizontal gene transfer.</title>
        <authorList>
            <person name="Misner I."/>
            <person name="Blouin N."/>
            <person name="Leonard G."/>
            <person name="Richards T.A."/>
            <person name="Lane C.E."/>
        </authorList>
    </citation>
    <scope>NUCLEOTIDE SEQUENCE [LARGE SCALE GENOMIC DNA]</scope>
    <source>
        <strain evidence="10 11">ATCC 48635</strain>
    </source>
</reference>
<sequence length="891" mass="96482">MDKEDDVLLSDTRAAEVVCDITSEDGLFDEVSRESCTIALSKCSGDIELTMPTSPRKAQVKSSKQGTLDGVYLPCLQALIGVVFFARMPWVAGQAGVPLACLLFIMCQSVGYMAVLSICALVTNGKIAGGGVYYLISRTVGSEIGLSVGLLVLGGSAFAIAFSVLGAVETFANIVDTSQWPVADARIHALALLGILGGIASVGMKYISVVGYGCLLIVLLSIASSFLGLIIMVLNPTTSTTPVVWLDNTHSNFTRDPATGIMPSVTSMISVVYPGTSSYMTGAMRSGVLATPSRSIPLGTLGAMITVLVLNIFCVVAVGSVVPNNILKTDKFVLSTVAWPSKLIINVGIFFSAVAGVLQLLAGNPRMLAAMANDNVIPFLRPFVAKDSEEPRRALVALLAMACLPCVAGNLDFLGPFLTMANLMLCMTLNLSCFSMAFVGAPGFRPKWKCFHWTTALLGAFMSFGLMMLFSWAMAFLALTICVGLRLYVRCLGLKKNWGSAIRGMHLELACWLLKYLNQTEDEEHTKNWRPQVLVFCKTNASGLPSCSRLLDFASQLKEGHGLVEVVSLRAGKDDTTYDLAQEATLHLRTHLVQAGISGFGHVYACKHVFHSIGTVAEASGMGPLRSNTVVLGWPSSWVPATATDYVDMLHEIINCKKALLIAKSVEYYPSNDDVVKGTIDIWWILHDGGLLLLIPYLLRLHPVWRKCKLRLYSVVSVKEDADEIAARLADFLDGVRIEAEVHVVPLSCATISSLLIKRSKADLAVKKKTLNQLNVSTMSFTIRDKYEQLVDDLSDVGSPVDDDERTHGKRFQSIPTQTSKPLDTRLVHARLMHDHMMQHSANASLIVINLPRLIGVPPVNFMTYVEALTKDLPPALLVRGSGREVVTLMA</sequence>
<feature type="transmembrane region" description="Helical" evidence="7">
    <location>
        <begin position="185"/>
        <end position="202"/>
    </location>
</feature>
<feature type="transmembrane region" description="Helical" evidence="7">
    <location>
        <begin position="71"/>
        <end position="90"/>
    </location>
</feature>
<dbReference type="Pfam" id="PF03522">
    <property type="entry name" value="SLC12"/>
    <property type="match status" value="2"/>
</dbReference>
<feature type="domain" description="Amino acid permease/ SLC12A" evidence="8">
    <location>
        <begin position="71"/>
        <end position="534"/>
    </location>
</feature>
<keyword evidence="5 7" id="KW-1133">Transmembrane helix</keyword>
<feature type="transmembrane region" description="Helical" evidence="7">
    <location>
        <begin position="144"/>
        <end position="165"/>
    </location>
</feature>
<dbReference type="InterPro" id="IPR018491">
    <property type="entry name" value="SLC12_C"/>
</dbReference>
<comment type="similarity">
    <text evidence="2">Belongs to the SLC12A transporter family.</text>
</comment>
<feature type="transmembrane region" description="Helical" evidence="7">
    <location>
        <begin position="394"/>
        <end position="411"/>
    </location>
</feature>
<accession>A0A1V9YPM9</accession>
<dbReference type="PANTHER" id="PTHR11827:SF72">
    <property type="entry name" value="GH08340P"/>
    <property type="match status" value="1"/>
</dbReference>
<dbReference type="GO" id="GO:0016020">
    <property type="term" value="C:membrane"/>
    <property type="evidence" value="ECO:0007669"/>
    <property type="project" value="UniProtKB-SubCell"/>
</dbReference>
<evidence type="ECO:0000256" key="7">
    <source>
        <dbReference type="SAM" id="Phobius"/>
    </source>
</evidence>
<dbReference type="Gene3D" id="1.20.1740.10">
    <property type="entry name" value="Amino acid/polyamine transporter I"/>
    <property type="match status" value="1"/>
</dbReference>
<gene>
    <name evidence="10" type="ORF">ACHHYP_08420</name>
</gene>
<dbReference type="Proteomes" id="UP000243579">
    <property type="component" value="Unassembled WGS sequence"/>
</dbReference>
<dbReference type="InterPro" id="IPR004842">
    <property type="entry name" value="SLC12A_fam"/>
</dbReference>
<feature type="transmembrane region" description="Helical" evidence="7">
    <location>
        <begin position="456"/>
        <end position="489"/>
    </location>
</feature>
<feature type="transmembrane region" description="Helical" evidence="7">
    <location>
        <begin position="301"/>
        <end position="323"/>
    </location>
</feature>
<evidence type="ECO:0000259" key="9">
    <source>
        <dbReference type="Pfam" id="PF03522"/>
    </source>
</evidence>
<evidence type="ECO:0000256" key="6">
    <source>
        <dbReference type="ARBA" id="ARBA00023136"/>
    </source>
</evidence>
<comment type="caution">
    <text evidence="10">The sequence shown here is derived from an EMBL/GenBank/DDBJ whole genome shotgun (WGS) entry which is preliminary data.</text>
</comment>
<organism evidence="10 11">
    <name type="scientific">Achlya hypogyna</name>
    <name type="common">Oomycete</name>
    <name type="synonym">Protoachlya hypogyna</name>
    <dbReference type="NCBI Taxonomy" id="1202772"/>
    <lineage>
        <taxon>Eukaryota</taxon>
        <taxon>Sar</taxon>
        <taxon>Stramenopiles</taxon>
        <taxon>Oomycota</taxon>
        <taxon>Saprolegniomycetes</taxon>
        <taxon>Saprolegniales</taxon>
        <taxon>Achlyaceae</taxon>
        <taxon>Achlya</taxon>
    </lineage>
</organism>
<feature type="transmembrane region" description="Helical" evidence="7">
    <location>
        <begin position="209"/>
        <end position="234"/>
    </location>
</feature>
<evidence type="ECO:0000256" key="1">
    <source>
        <dbReference type="ARBA" id="ARBA00004141"/>
    </source>
</evidence>
<keyword evidence="6 7" id="KW-0472">Membrane</keyword>
<feature type="transmembrane region" description="Helical" evidence="7">
    <location>
        <begin position="343"/>
        <end position="362"/>
    </location>
</feature>
<evidence type="ECO:0000313" key="11">
    <source>
        <dbReference type="Proteomes" id="UP000243579"/>
    </source>
</evidence>
<feature type="transmembrane region" description="Helical" evidence="7">
    <location>
        <begin position="96"/>
        <end position="123"/>
    </location>
</feature>
<dbReference type="InterPro" id="IPR004841">
    <property type="entry name" value="AA-permease/SLC12A_dom"/>
</dbReference>
<feature type="domain" description="SLC12A transporter C-terminal" evidence="9">
    <location>
        <begin position="676"/>
        <end position="889"/>
    </location>
</feature>
<evidence type="ECO:0000256" key="2">
    <source>
        <dbReference type="ARBA" id="ARBA00010593"/>
    </source>
</evidence>
<evidence type="ECO:0000313" key="10">
    <source>
        <dbReference type="EMBL" id="OQR87651.1"/>
    </source>
</evidence>
<keyword evidence="4 7" id="KW-0812">Transmembrane</keyword>
<evidence type="ECO:0000259" key="8">
    <source>
        <dbReference type="Pfam" id="PF00324"/>
    </source>
</evidence>
<dbReference type="OrthoDB" id="2020542at2759"/>
<evidence type="ECO:0000256" key="3">
    <source>
        <dbReference type="ARBA" id="ARBA00022448"/>
    </source>
</evidence>
<proteinExistence type="inferred from homology"/>
<dbReference type="GO" id="GO:0015377">
    <property type="term" value="F:chloride:monoatomic cation symporter activity"/>
    <property type="evidence" value="ECO:0007669"/>
    <property type="project" value="InterPro"/>
</dbReference>
<feature type="transmembrane region" description="Helical" evidence="7">
    <location>
        <begin position="417"/>
        <end position="444"/>
    </location>
</feature>
<dbReference type="STRING" id="1202772.A0A1V9YPM9"/>
<evidence type="ECO:0000256" key="5">
    <source>
        <dbReference type="ARBA" id="ARBA00022989"/>
    </source>
</evidence>
<name>A0A1V9YPM9_ACHHY</name>
<evidence type="ECO:0000256" key="4">
    <source>
        <dbReference type="ARBA" id="ARBA00022692"/>
    </source>
</evidence>
<dbReference type="EMBL" id="JNBR01001430">
    <property type="protein sequence ID" value="OQR87651.1"/>
    <property type="molecule type" value="Genomic_DNA"/>
</dbReference>
<dbReference type="Pfam" id="PF00324">
    <property type="entry name" value="AA_permease"/>
    <property type="match status" value="1"/>
</dbReference>
<protein>
    <submittedName>
        <fullName evidence="10">Uncharacterized protein</fullName>
    </submittedName>
</protein>